<dbReference type="Proteomes" id="UP000475862">
    <property type="component" value="Unassembled WGS sequence"/>
</dbReference>
<proteinExistence type="predicted"/>
<organism evidence="1 2">
    <name type="scientific">Aphis glycines</name>
    <name type="common">Soybean aphid</name>
    <dbReference type="NCBI Taxonomy" id="307491"/>
    <lineage>
        <taxon>Eukaryota</taxon>
        <taxon>Metazoa</taxon>
        <taxon>Ecdysozoa</taxon>
        <taxon>Arthropoda</taxon>
        <taxon>Hexapoda</taxon>
        <taxon>Insecta</taxon>
        <taxon>Pterygota</taxon>
        <taxon>Neoptera</taxon>
        <taxon>Paraneoptera</taxon>
        <taxon>Hemiptera</taxon>
        <taxon>Sternorrhyncha</taxon>
        <taxon>Aphidomorpha</taxon>
        <taxon>Aphidoidea</taxon>
        <taxon>Aphididae</taxon>
        <taxon>Aphidini</taxon>
        <taxon>Aphis</taxon>
        <taxon>Aphis</taxon>
    </lineage>
</organism>
<reference evidence="1 2" key="1">
    <citation type="submission" date="2019-08" db="EMBL/GenBank/DDBJ databases">
        <title>The genome of the soybean aphid Biotype 1, its phylome, world population structure and adaptation to the North American continent.</title>
        <authorList>
            <person name="Giordano R."/>
            <person name="Donthu R.K."/>
            <person name="Hernandez A.G."/>
            <person name="Wright C.L."/>
            <person name="Zimin A.V."/>
        </authorList>
    </citation>
    <scope>NUCLEOTIDE SEQUENCE [LARGE SCALE GENOMIC DNA]</scope>
    <source>
        <tissue evidence="1">Whole aphids</tissue>
    </source>
</reference>
<name>A0A6G0TQ05_APHGL</name>
<gene>
    <name evidence="1" type="ORF">AGLY_006853</name>
</gene>
<dbReference type="OrthoDB" id="6625241at2759"/>
<evidence type="ECO:0000313" key="2">
    <source>
        <dbReference type="Proteomes" id="UP000475862"/>
    </source>
</evidence>
<accession>A0A6G0TQ05</accession>
<sequence>MALIKSNRDQCVFTEDGFIYLFDKLSADSLKRFCDVLKRINEHTHDSEAAKVEATVAINRLKNRAAETVEPTSTVINECISRLSEAAKDMEKYFIYKVKEVKLYDEKLIEIQTKILFHSTKQPSPTHYLLKFKFIEECLIVATHASLRQYIVTAAVKPVECNTLTSVIVELEYDGVAGYGVTSCHHPDQHLEL</sequence>
<dbReference type="AlphaFoldDB" id="A0A6G0TQ05"/>
<evidence type="ECO:0000313" key="1">
    <source>
        <dbReference type="EMBL" id="KAE9536791.1"/>
    </source>
</evidence>
<dbReference type="EMBL" id="VYZN01000020">
    <property type="protein sequence ID" value="KAE9536791.1"/>
    <property type="molecule type" value="Genomic_DNA"/>
</dbReference>
<comment type="caution">
    <text evidence="1">The sequence shown here is derived from an EMBL/GenBank/DDBJ whole genome shotgun (WGS) entry which is preliminary data.</text>
</comment>
<protein>
    <submittedName>
        <fullName evidence="1">Uncharacterized protein</fullName>
    </submittedName>
</protein>
<keyword evidence="2" id="KW-1185">Reference proteome</keyword>